<name>A0A0P9DBJ7_9ARCH</name>
<gene>
    <name evidence="1" type="ORF">SE19_02275</name>
</gene>
<dbReference type="InterPro" id="IPR011009">
    <property type="entry name" value="Kinase-like_dom_sf"/>
</dbReference>
<dbReference type="AlphaFoldDB" id="A0A0P9DBJ7"/>
<protein>
    <recommendedName>
        <fullName evidence="3">Aminoglycoside phosphotransferase domain-containing protein</fullName>
    </recommendedName>
</protein>
<dbReference type="Proteomes" id="UP000050515">
    <property type="component" value="Unassembled WGS sequence"/>
</dbReference>
<dbReference type="EMBL" id="LJCQ01000122">
    <property type="protein sequence ID" value="KPV47161.1"/>
    <property type="molecule type" value="Genomic_DNA"/>
</dbReference>
<accession>A0A0P9DBJ7</accession>
<reference evidence="1 2" key="1">
    <citation type="submission" date="2015-09" db="EMBL/GenBank/DDBJ databases">
        <title>Draft genome sequence of Acidiplasma aeolicum DSM 18409.</title>
        <authorList>
            <person name="Hemp J."/>
        </authorList>
    </citation>
    <scope>NUCLEOTIDE SEQUENCE [LARGE SCALE GENOMIC DNA]</scope>
    <source>
        <strain evidence="1 2">V</strain>
    </source>
</reference>
<dbReference type="SUPFAM" id="SSF56112">
    <property type="entry name" value="Protein kinase-like (PK-like)"/>
    <property type="match status" value="1"/>
</dbReference>
<organism evidence="1 2">
    <name type="scientific">Acidiplasma aeolicum</name>
    <dbReference type="NCBI Taxonomy" id="507754"/>
    <lineage>
        <taxon>Archaea</taxon>
        <taxon>Methanobacteriati</taxon>
        <taxon>Thermoplasmatota</taxon>
        <taxon>Thermoplasmata</taxon>
        <taxon>Thermoplasmatales</taxon>
        <taxon>Ferroplasmaceae</taxon>
        <taxon>Acidiplasma</taxon>
    </lineage>
</organism>
<sequence>MIMINPESILNNEVINYIKSRRWFSNKNDEITGVSVYDSFNVDNFLLLILKFQTNMGNYLYYFPVSIGSGEILISCQDNNKIYDAFYSKDYADAILRLFMSEIELKGKNGILGFIKTQFFNFNNSDNFATIKAEQSNSSFIMGNIICKNYRFLQYGENPDIRMSVVLIKNGFDNVPAPMGYAVYTSRSGNIYLINISEYIYNSIDLWSYSNKKISSICSEASDYSELEKKIKGFLTGMAGDLGTLTGRMHRVLFYSGEEDFIPVLATMDDFYSVMEETINNLRESGLIEDSIIESLKNKLNIMIKSLDYTGIYKIRIHGDYHLGQIIYSEKYYVIDFEGEPLRKLSERSVRQIPLRDVAGMLRSLSYLIYSSSCIRPDDINDILDNVSVKFLNAYKNVICSIGIMPEYLFNSIDLFLLQKASYELLYEIKNRPSWIGIPLNEIKRIYKKLCL</sequence>
<evidence type="ECO:0008006" key="3">
    <source>
        <dbReference type="Google" id="ProtNLM"/>
    </source>
</evidence>
<proteinExistence type="predicted"/>
<evidence type="ECO:0000313" key="1">
    <source>
        <dbReference type="EMBL" id="KPV47161.1"/>
    </source>
</evidence>
<comment type="caution">
    <text evidence="1">The sequence shown here is derived from an EMBL/GenBank/DDBJ whole genome shotgun (WGS) entry which is preliminary data.</text>
</comment>
<dbReference type="PATRIC" id="fig|507754.4.peg.1457"/>
<dbReference type="Gene3D" id="3.90.1200.10">
    <property type="match status" value="1"/>
</dbReference>
<evidence type="ECO:0000313" key="2">
    <source>
        <dbReference type="Proteomes" id="UP000050515"/>
    </source>
</evidence>